<evidence type="ECO:0000313" key="3">
    <source>
        <dbReference type="Proteomes" id="UP000501802"/>
    </source>
</evidence>
<protein>
    <submittedName>
        <fullName evidence="2">Uncharacterized protein</fullName>
    </submittedName>
</protein>
<keyword evidence="3" id="KW-1185">Reference proteome</keyword>
<dbReference type="Proteomes" id="UP000501802">
    <property type="component" value="Chromosome"/>
</dbReference>
<name>A0A6G9AU17_9BACT</name>
<dbReference type="RefSeq" id="WP_167215314.1">
    <property type="nucleotide sequence ID" value="NZ_CP050063.1"/>
</dbReference>
<proteinExistence type="predicted"/>
<dbReference type="EMBL" id="CP050063">
    <property type="protein sequence ID" value="QIP15982.1"/>
    <property type="molecule type" value="Genomic_DNA"/>
</dbReference>
<organism evidence="2 3">
    <name type="scientific">Spirosoma aureum</name>
    <dbReference type="NCBI Taxonomy" id="2692134"/>
    <lineage>
        <taxon>Bacteria</taxon>
        <taxon>Pseudomonadati</taxon>
        <taxon>Bacteroidota</taxon>
        <taxon>Cytophagia</taxon>
        <taxon>Cytophagales</taxon>
        <taxon>Cytophagaceae</taxon>
        <taxon>Spirosoma</taxon>
    </lineage>
</organism>
<dbReference type="AlphaFoldDB" id="A0A6G9AU17"/>
<evidence type="ECO:0000256" key="1">
    <source>
        <dbReference type="SAM" id="MobiDB-lite"/>
    </source>
</evidence>
<gene>
    <name evidence="2" type="ORF">G8759_26780</name>
</gene>
<evidence type="ECO:0000313" key="2">
    <source>
        <dbReference type="EMBL" id="QIP15982.1"/>
    </source>
</evidence>
<dbReference type="KEGG" id="spib:G8759_26780"/>
<accession>A0A6G9AU17</accession>
<sequence>MAIYTRIWISDEFPADKHGNEIDLSRLVSGGSQTDQGKLRHIPGKDWPGID</sequence>
<feature type="region of interest" description="Disordered" evidence="1">
    <location>
        <begin position="28"/>
        <end position="51"/>
    </location>
</feature>
<reference evidence="2 3" key="1">
    <citation type="submission" date="2020-03" db="EMBL/GenBank/DDBJ databases">
        <authorList>
            <person name="Kim M.K."/>
        </authorList>
    </citation>
    <scope>NUCLEOTIDE SEQUENCE [LARGE SCALE GENOMIC DNA]</scope>
    <source>
        <strain evidence="2 3">BT328</strain>
    </source>
</reference>